<evidence type="ECO:0000313" key="2">
    <source>
        <dbReference type="EMBL" id="TCU41171.1"/>
    </source>
</evidence>
<accession>A0A4R3R6M8</accession>
<dbReference type="EMBL" id="SMBJ01000001">
    <property type="protein sequence ID" value="TCU30810.1"/>
    <property type="molecule type" value="Genomic_DNA"/>
</dbReference>
<comment type="caution">
    <text evidence="1">The sequence shown here is derived from an EMBL/GenBank/DDBJ whole genome shotgun (WGS) entry which is preliminary data.</text>
</comment>
<proteinExistence type="predicted"/>
<protein>
    <submittedName>
        <fullName evidence="1">Uncharacterized protein</fullName>
    </submittedName>
</protein>
<reference evidence="3 4" key="1">
    <citation type="submission" date="2019-03" db="EMBL/GenBank/DDBJ databases">
        <title>Genomic Encyclopedia of Type Strains, Phase IV (KMG-V): Genome sequencing to study the core and pangenomes of soil and plant-associated prokaryotes.</title>
        <authorList>
            <person name="Whitman W."/>
        </authorList>
    </citation>
    <scope>NUCLEOTIDE SEQUENCE [LARGE SCALE GENOMIC DNA]</scope>
    <source>
        <strain evidence="1 4">Gr42</strain>
        <strain evidence="2 3">IE4868</strain>
    </source>
</reference>
<evidence type="ECO:0000313" key="3">
    <source>
        <dbReference type="Proteomes" id="UP000295507"/>
    </source>
</evidence>
<dbReference type="AlphaFoldDB" id="A0A4R3R6M8"/>
<name>A0A4R3R6M8_9HYPH</name>
<sequence>MSGKGLRITASVLRFSLRYWQARSGQAVLAMAREARRTTSVMARDEVCNARAWRYLQIQPAVIMLQSHCIRSYRTAPVATISGVMVRWRTRRGQMSLNSSAAFLRERTKSGQRSSVMRIRGPATEIVPATGASASELVRKGTATAAVPASPSSIEVAKPRSRVSFSRTLSSSIDRAELGPSFRLAVKPRE</sequence>
<keyword evidence="4" id="KW-1185">Reference proteome</keyword>
<evidence type="ECO:0000313" key="1">
    <source>
        <dbReference type="EMBL" id="TCU30810.1"/>
    </source>
</evidence>
<dbReference type="Proteomes" id="UP000295547">
    <property type="component" value="Unassembled WGS sequence"/>
</dbReference>
<gene>
    <name evidence="2" type="ORF">EV129_101458</name>
    <name evidence="1" type="ORF">EV130_101385</name>
</gene>
<dbReference type="Proteomes" id="UP000295507">
    <property type="component" value="Unassembled WGS sequence"/>
</dbReference>
<organism evidence="1 4">
    <name type="scientific">Rhizobium azibense</name>
    <dbReference type="NCBI Taxonomy" id="1136135"/>
    <lineage>
        <taxon>Bacteria</taxon>
        <taxon>Pseudomonadati</taxon>
        <taxon>Pseudomonadota</taxon>
        <taxon>Alphaproteobacteria</taxon>
        <taxon>Hyphomicrobiales</taxon>
        <taxon>Rhizobiaceae</taxon>
        <taxon>Rhizobium/Agrobacterium group</taxon>
        <taxon>Rhizobium</taxon>
    </lineage>
</organism>
<dbReference type="EMBL" id="SMBK01000001">
    <property type="protein sequence ID" value="TCU41171.1"/>
    <property type="molecule type" value="Genomic_DNA"/>
</dbReference>
<evidence type="ECO:0000313" key="4">
    <source>
        <dbReference type="Proteomes" id="UP000295547"/>
    </source>
</evidence>